<dbReference type="InterPro" id="IPR023298">
    <property type="entry name" value="ATPase_P-typ_TM_dom_sf"/>
</dbReference>
<dbReference type="PANTHER" id="PTHR43294">
    <property type="entry name" value="SODIUM/POTASSIUM-TRANSPORTING ATPASE SUBUNIT ALPHA"/>
    <property type="match status" value="1"/>
</dbReference>
<dbReference type="GO" id="GO:0005886">
    <property type="term" value="C:plasma membrane"/>
    <property type="evidence" value="ECO:0007669"/>
    <property type="project" value="UniProtKB-SubCell"/>
</dbReference>
<comment type="subcellular location">
    <subcellularLocation>
        <location evidence="1">Cell membrane</location>
        <topology evidence="1">Multi-pass membrane protein</topology>
    </subcellularLocation>
</comment>
<sequence>MTKIFWHHLPINKIYEILATNANGLSVLEAENRLKKNGENKLPEEKKLSVFLTFINQFKSPLVYVLLAAALITLILKDLVDFSIIMLAVLINTWLGFYQENKANQAITFLKKLVDFKARVFRDGHEVEIKAKNLVPGDIISLTAGDKIPADARITTANNFQVVEAALTGESIPSEKNLKNLDQGTALADRENMVYSGTVVVSGKAKAVVCATGIKSELGQITKLVSETKEEKTPLQIQLTQFSHGLTYFVIFVGFFIVMIGRWQGRSIFGFGLAGQESMLNTAVAVAVAAIPEGLLISVTAILAIGMKSILRRKALIRRLIAAETLGSVSIICTDKTGTLTEGKMQVAQIITYDNFLTTEKNIEYSNSGTLKDHELILKIGLLCNDAVITNPSEDLQNWQMIGSPTDAALMMAAVQAGLPYEKTLKQYSRLAEIPFNSEMKYMSSLHRLDDKRQVIYVKGAPEKILARSNQIRINAKKQILTSELRKSLDQKIDKITNHGLRLLAFAYKQIPNNNDLNLNQEILNDLIFVGFVAIKDPLRPEAKETFKLAKQAGIRPIIVTGDHRLTAKAVVSELGLKVSEKNILEGSEIDQLSDEKFLQKIKEIDIYARVEPHHKLRIIHAWQKQGEVVAMTGDGVNDAPALKAADIGIALGSGTDVAKETADLILLDNNFKTIISAVERGRVIFENIKKIVLYLLSDSFAEVILVTGSIMLNLPLPLLPAQIIWINLIDDGFPNLALTFEPGEREVMKDKPRKKSQKILNRQMKFLIFVIGVFTNLILLGLFYLMVKAEIFELNYIRTLIFATLGVDSLLYVFSCRSLRQSIFTKNPFSNPYLILAVFFGFTLQLIAIYHPLLKNIFHTVSLQPNDWLFVFALALIQIVGIELTKHFFIVRKKLI</sequence>
<dbReference type="Pfam" id="PF13246">
    <property type="entry name" value="Cation_ATPase"/>
    <property type="match status" value="1"/>
</dbReference>
<evidence type="ECO:0000256" key="6">
    <source>
        <dbReference type="ARBA" id="ARBA00022741"/>
    </source>
</evidence>
<dbReference type="Pfam" id="PF00689">
    <property type="entry name" value="Cation_ATPase_C"/>
    <property type="match status" value="1"/>
</dbReference>
<evidence type="ECO:0000256" key="10">
    <source>
        <dbReference type="ARBA" id="ARBA00022989"/>
    </source>
</evidence>
<keyword evidence="10 12" id="KW-1133">Transmembrane helix</keyword>
<comment type="similarity">
    <text evidence="2">Belongs to the cation transport ATPase (P-type) (TC 3.A.3) family. Type IIA subfamily.</text>
</comment>
<dbReference type="InterPro" id="IPR023299">
    <property type="entry name" value="ATPase_P-typ_cyto_dom_N"/>
</dbReference>
<feature type="transmembrane region" description="Helical" evidence="12">
    <location>
        <begin position="50"/>
        <end position="76"/>
    </location>
</feature>
<evidence type="ECO:0000313" key="14">
    <source>
        <dbReference type="EMBL" id="OGY42934.1"/>
    </source>
</evidence>
<evidence type="ECO:0000256" key="11">
    <source>
        <dbReference type="ARBA" id="ARBA00023136"/>
    </source>
</evidence>
<dbReference type="InterPro" id="IPR050510">
    <property type="entry name" value="Cation_transp_ATPase_P-type"/>
</dbReference>
<dbReference type="SUPFAM" id="SSF56784">
    <property type="entry name" value="HAD-like"/>
    <property type="match status" value="1"/>
</dbReference>
<evidence type="ECO:0000256" key="3">
    <source>
        <dbReference type="ARBA" id="ARBA00022475"/>
    </source>
</evidence>
<dbReference type="GO" id="GO:0016887">
    <property type="term" value="F:ATP hydrolysis activity"/>
    <property type="evidence" value="ECO:0007669"/>
    <property type="project" value="InterPro"/>
</dbReference>
<dbReference type="InterPro" id="IPR006068">
    <property type="entry name" value="ATPase_P-typ_cation-transptr_C"/>
</dbReference>
<dbReference type="InterPro" id="IPR001757">
    <property type="entry name" value="P_typ_ATPase"/>
</dbReference>
<dbReference type="InterPro" id="IPR044492">
    <property type="entry name" value="P_typ_ATPase_HD_dom"/>
</dbReference>
<dbReference type="InterPro" id="IPR023214">
    <property type="entry name" value="HAD_sf"/>
</dbReference>
<dbReference type="Proteomes" id="UP000178930">
    <property type="component" value="Unassembled WGS sequence"/>
</dbReference>
<evidence type="ECO:0000256" key="2">
    <source>
        <dbReference type="ARBA" id="ARBA00005675"/>
    </source>
</evidence>
<evidence type="ECO:0000256" key="1">
    <source>
        <dbReference type="ARBA" id="ARBA00004651"/>
    </source>
</evidence>
<comment type="caution">
    <text evidence="14">The sequence shown here is derived from an EMBL/GenBank/DDBJ whole genome shotgun (WGS) entry which is preliminary data.</text>
</comment>
<feature type="domain" description="Cation-transporting P-type ATPase N-terminal" evidence="13">
    <location>
        <begin position="5"/>
        <end position="78"/>
    </location>
</feature>
<dbReference type="InterPro" id="IPR036412">
    <property type="entry name" value="HAD-like_sf"/>
</dbReference>
<dbReference type="SFLD" id="SFLDS00003">
    <property type="entry name" value="Haloacid_Dehalogenase"/>
    <property type="match status" value="1"/>
</dbReference>
<dbReference type="InterPro" id="IPR004014">
    <property type="entry name" value="ATPase_P-typ_cation-transptr_N"/>
</dbReference>
<dbReference type="Pfam" id="PF08282">
    <property type="entry name" value="Hydrolase_3"/>
    <property type="match status" value="1"/>
</dbReference>
<dbReference type="SMART" id="SM00831">
    <property type="entry name" value="Cation_ATPase_N"/>
    <property type="match status" value="1"/>
</dbReference>
<dbReference type="SFLD" id="SFLDG00002">
    <property type="entry name" value="C1.7:_P-type_atpase_like"/>
    <property type="match status" value="1"/>
</dbReference>
<evidence type="ECO:0000256" key="4">
    <source>
        <dbReference type="ARBA" id="ARBA00022553"/>
    </source>
</evidence>
<accession>A0A1G1XSK2</accession>
<keyword evidence="5 12" id="KW-0812">Transmembrane</keyword>
<dbReference type="InterPro" id="IPR059000">
    <property type="entry name" value="ATPase_P-type_domA"/>
</dbReference>
<keyword evidence="11 12" id="KW-0472">Membrane</keyword>
<dbReference type="SUPFAM" id="SSF81665">
    <property type="entry name" value="Calcium ATPase, transmembrane domain M"/>
    <property type="match status" value="1"/>
</dbReference>
<feature type="transmembrane region" description="Helical" evidence="12">
    <location>
        <begin position="765"/>
        <end position="785"/>
    </location>
</feature>
<keyword evidence="6" id="KW-0547">Nucleotide-binding</keyword>
<keyword evidence="7" id="KW-0067">ATP-binding</keyword>
<evidence type="ECO:0000313" key="15">
    <source>
        <dbReference type="Proteomes" id="UP000178930"/>
    </source>
</evidence>
<dbReference type="Pfam" id="PF00122">
    <property type="entry name" value="E1-E2_ATPase"/>
    <property type="match status" value="1"/>
</dbReference>
<dbReference type="Gene3D" id="1.20.1110.10">
    <property type="entry name" value="Calcium-transporting ATPase, transmembrane domain"/>
    <property type="match status" value="1"/>
</dbReference>
<dbReference type="STRING" id="1797532.A2729_02660"/>
<dbReference type="InterPro" id="IPR008250">
    <property type="entry name" value="ATPase_P-typ_transduc_dom_A_sf"/>
</dbReference>
<dbReference type="SUPFAM" id="SSF81653">
    <property type="entry name" value="Calcium ATPase, transduction domain A"/>
    <property type="match status" value="1"/>
</dbReference>
<keyword evidence="4" id="KW-0597">Phosphoprotein</keyword>
<feature type="transmembrane region" description="Helical" evidence="12">
    <location>
        <begin position="82"/>
        <end position="98"/>
    </location>
</feature>
<feature type="transmembrane region" description="Helical" evidence="12">
    <location>
        <begin position="869"/>
        <end position="890"/>
    </location>
</feature>
<dbReference type="Gene3D" id="3.40.50.1000">
    <property type="entry name" value="HAD superfamily/HAD-like"/>
    <property type="match status" value="1"/>
</dbReference>
<dbReference type="GO" id="GO:0005524">
    <property type="term" value="F:ATP binding"/>
    <property type="evidence" value="ECO:0007669"/>
    <property type="project" value="UniProtKB-KW"/>
</dbReference>
<dbReference type="SUPFAM" id="SSF81660">
    <property type="entry name" value="Metal cation-transporting ATPase, ATP-binding domain N"/>
    <property type="match status" value="1"/>
</dbReference>
<feature type="transmembrane region" description="Helical" evidence="12">
    <location>
        <begin position="797"/>
        <end position="815"/>
    </location>
</feature>
<dbReference type="SFLD" id="SFLDF00027">
    <property type="entry name" value="p-type_atpase"/>
    <property type="match status" value="1"/>
</dbReference>
<dbReference type="Gene3D" id="3.40.1110.10">
    <property type="entry name" value="Calcium-transporting ATPase, cytoplasmic domain N"/>
    <property type="match status" value="1"/>
</dbReference>
<feature type="transmembrane region" description="Helical" evidence="12">
    <location>
        <begin position="245"/>
        <end position="263"/>
    </location>
</feature>
<dbReference type="PANTHER" id="PTHR43294:SF21">
    <property type="entry name" value="CATION TRANSPORTING ATPASE"/>
    <property type="match status" value="1"/>
</dbReference>
<protein>
    <recommendedName>
        <fullName evidence="13">Cation-transporting P-type ATPase N-terminal domain-containing protein</fullName>
    </recommendedName>
</protein>
<organism evidence="14 15">
    <name type="scientific">Candidatus Buchananbacteria bacterium RIFCSPHIGHO2_01_FULL_39_14</name>
    <dbReference type="NCBI Taxonomy" id="1797532"/>
    <lineage>
        <taxon>Bacteria</taxon>
        <taxon>Candidatus Buchananiibacteriota</taxon>
    </lineage>
</organism>
<proteinExistence type="inferred from homology"/>
<evidence type="ECO:0000256" key="12">
    <source>
        <dbReference type="SAM" id="Phobius"/>
    </source>
</evidence>
<dbReference type="InterPro" id="IPR018303">
    <property type="entry name" value="ATPase_P-typ_P_site"/>
</dbReference>
<feature type="transmembrane region" description="Helical" evidence="12">
    <location>
        <begin position="283"/>
        <end position="305"/>
    </location>
</feature>
<evidence type="ECO:0000256" key="5">
    <source>
        <dbReference type="ARBA" id="ARBA00022692"/>
    </source>
</evidence>
<dbReference type="PRINTS" id="PR00120">
    <property type="entry name" value="HATPASE"/>
</dbReference>
<gene>
    <name evidence="14" type="ORF">A2729_02660</name>
</gene>
<evidence type="ECO:0000256" key="7">
    <source>
        <dbReference type="ARBA" id="ARBA00022840"/>
    </source>
</evidence>
<dbReference type="Pfam" id="PF00690">
    <property type="entry name" value="Cation_ATPase_N"/>
    <property type="match status" value="1"/>
</dbReference>
<dbReference type="EMBL" id="MHIB01000048">
    <property type="protein sequence ID" value="OGY42934.1"/>
    <property type="molecule type" value="Genomic_DNA"/>
</dbReference>
<reference evidence="14 15" key="1">
    <citation type="journal article" date="2016" name="Nat. Commun.">
        <title>Thousands of microbial genomes shed light on interconnected biogeochemical processes in an aquifer system.</title>
        <authorList>
            <person name="Anantharaman K."/>
            <person name="Brown C.T."/>
            <person name="Hug L.A."/>
            <person name="Sharon I."/>
            <person name="Castelle C.J."/>
            <person name="Probst A.J."/>
            <person name="Thomas B.C."/>
            <person name="Singh A."/>
            <person name="Wilkins M.J."/>
            <person name="Karaoz U."/>
            <person name="Brodie E.L."/>
            <person name="Williams K.H."/>
            <person name="Hubbard S.S."/>
            <person name="Banfield J.F."/>
        </authorList>
    </citation>
    <scope>NUCLEOTIDE SEQUENCE [LARGE SCALE GENOMIC DNA]</scope>
</reference>
<dbReference type="FunFam" id="2.70.150.10:FF:000160">
    <property type="entry name" value="Sarcoplasmic/endoplasmic reticulum calcium ATPase 1"/>
    <property type="match status" value="1"/>
</dbReference>
<dbReference type="NCBIfam" id="TIGR01494">
    <property type="entry name" value="ATPase_P-type"/>
    <property type="match status" value="2"/>
</dbReference>
<name>A0A1G1XSK2_9BACT</name>
<dbReference type="PROSITE" id="PS00154">
    <property type="entry name" value="ATPASE_E1_E2"/>
    <property type="match status" value="1"/>
</dbReference>
<evidence type="ECO:0000259" key="13">
    <source>
        <dbReference type="SMART" id="SM00831"/>
    </source>
</evidence>
<feature type="transmembrane region" description="Helical" evidence="12">
    <location>
        <begin position="835"/>
        <end position="854"/>
    </location>
</feature>
<keyword evidence="8" id="KW-0460">Magnesium</keyword>
<keyword evidence="9" id="KW-1278">Translocase</keyword>
<keyword evidence="3" id="KW-1003">Cell membrane</keyword>
<dbReference type="PRINTS" id="PR00119">
    <property type="entry name" value="CATATPASE"/>
</dbReference>
<dbReference type="Gene3D" id="2.70.150.10">
    <property type="entry name" value="Calcium-transporting ATPase, cytoplasmic transduction domain A"/>
    <property type="match status" value="1"/>
</dbReference>
<dbReference type="AlphaFoldDB" id="A0A1G1XSK2"/>
<evidence type="ECO:0000256" key="8">
    <source>
        <dbReference type="ARBA" id="ARBA00022842"/>
    </source>
</evidence>
<evidence type="ECO:0000256" key="9">
    <source>
        <dbReference type="ARBA" id="ARBA00022967"/>
    </source>
</evidence>